<dbReference type="RefSeq" id="WP_290364011.1">
    <property type="nucleotide sequence ID" value="NZ_JAUFQU010000001.1"/>
</dbReference>
<dbReference type="Proteomes" id="UP001242368">
    <property type="component" value="Unassembled WGS sequence"/>
</dbReference>
<comment type="caution">
    <text evidence="2">The sequence shown here is derived from an EMBL/GenBank/DDBJ whole genome shotgun (WGS) entry which is preliminary data.</text>
</comment>
<dbReference type="EMBL" id="JAUFQU010000001">
    <property type="protein sequence ID" value="MDN3708129.1"/>
    <property type="molecule type" value="Genomic_DNA"/>
</dbReference>
<accession>A0ABT8CYQ8</accession>
<reference evidence="3" key="1">
    <citation type="journal article" date="2019" name="Int. J. Syst. Evol. Microbiol.">
        <title>The Global Catalogue of Microorganisms (GCM) 10K type strain sequencing project: providing services to taxonomists for standard genome sequencing and annotation.</title>
        <authorList>
            <consortium name="The Broad Institute Genomics Platform"/>
            <consortium name="The Broad Institute Genome Sequencing Center for Infectious Disease"/>
            <person name="Wu L."/>
            <person name="Ma J."/>
        </authorList>
    </citation>
    <scope>NUCLEOTIDE SEQUENCE [LARGE SCALE GENOMIC DNA]</scope>
    <source>
        <strain evidence="3">CECT 7184</strain>
    </source>
</reference>
<evidence type="ECO:0000259" key="1">
    <source>
        <dbReference type="Pfam" id="PF17116"/>
    </source>
</evidence>
<dbReference type="InterPro" id="IPR031345">
    <property type="entry name" value="T9SS_Plug_N"/>
</dbReference>
<protein>
    <submittedName>
        <fullName evidence="2">DUF5103 domain-containing protein</fullName>
    </submittedName>
</protein>
<dbReference type="Pfam" id="PF17116">
    <property type="entry name" value="T9SS_plug_1st"/>
    <property type="match status" value="1"/>
</dbReference>
<organism evidence="2 3">
    <name type="scientific">Paenimyroides ceti</name>
    <dbReference type="NCBI Taxonomy" id="395087"/>
    <lineage>
        <taxon>Bacteria</taxon>
        <taxon>Pseudomonadati</taxon>
        <taxon>Bacteroidota</taxon>
        <taxon>Flavobacteriia</taxon>
        <taxon>Flavobacteriales</taxon>
        <taxon>Flavobacteriaceae</taxon>
        <taxon>Paenimyroides</taxon>
    </lineage>
</organism>
<proteinExistence type="predicted"/>
<sequence length="414" mass="48879">MKFFYLFFLFFFTKEVISQETKEVPTPYYIKTAYFTQGSQALIPIFKLNDRFSFVFDDLMGEESDYYYQIKHFNKDWTPSPLLKSEYINGMDNIRIVDYGNSFNTLQTYSRYILNFPNNRTKLLVSGNYILEILNQDHEVIFSRKFILYEEQINVGVEIKKTRSFSTSDAKQNVQMTLDYGNHNYFNPKENFKILILQNGRWDNAIKDVAPQYSIGTQFTYQYDKETQFFGGNEYLFIDNSDIRQVNNYIQSITSDNGIFSSYLYPSIPRGGDKKYTFFQDIDGSFLPRNKYRDNAAIEADYAWVYFKLQQEELKGKKIYVLGMFNNYQLTDENELKYNSATRQYEGALLIKQGFTNYMYAVVNNGKIEDQNAIDGNFYETENTYTVLIYYRGNIDRYDRVIGFGEAKSINITN</sequence>
<evidence type="ECO:0000313" key="3">
    <source>
        <dbReference type="Proteomes" id="UP001242368"/>
    </source>
</evidence>
<keyword evidence="3" id="KW-1185">Reference proteome</keyword>
<evidence type="ECO:0000313" key="2">
    <source>
        <dbReference type="EMBL" id="MDN3708129.1"/>
    </source>
</evidence>
<gene>
    <name evidence="2" type="ORF">QW060_13540</name>
</gene>
<feature type="domain" description="Type 9 secretion system plug protein N-terminal" evidence="1">
    <location>
        <begin position="30"/>
        <end position="150"/>
    </location>
</feature>
<name>A0ABT8CYQ8_9FLAO</name>